<reference evidence="5 6" key="1">
    <citation type="journal article" date="2019" name="Int. J. Syst. Evol. Microbiol.">
        <title>The Global Catalogue of Microorganisms (GCM) 10K type strain sequencing project: providing services to taxonomists for standard genome sequencing and annotation.</title>
        <authorList>
            <consortium name="The Broad Institute Genomics Platform"/>
            <consortium name="The Broad Institute Genome Sequencing Center for Infectious Disease"/>
            <person name="Wu L."/>
            <person name="Ma J."/>
        </authorList>
    </citation>
    <scope>NUCLEOTIDE SEQUENCE [LARGE SCALE GENOMIC DNA]</scope>
    <source>
        <strain evidence="5 6">CGMCC 1.12121</strain>
    </source>
</reference>
<feature type="domain" description="Blue (type 1) copper" evidence="4">
    <location>
        <begin position="79"/>
        <end position="155"/>
    </location>
</feature>
<dbReference type="Proteomes" id="UP001597085">
    <property type="component" value="Unassembled WGS sequence"/>
</dbReference>
<accession>A0ABD6CKL1</accession>
<dbReference type="RefSeq" id="WP_256421382.1">
    <property type="nucleotide sequence ID" value="NZ_JANHDI010000007.1"/>
</dbReference>
<keyword evidence="1" id="KW-0479">Metal-binding</keyword>
<dbReference type="InterPro" id="IPR008972">
    <property type="entry name" value="Cupredoxin"/>
</dbReference>
<feature type="region of interest" description="Disordered" evidence="3">
    <location>
        <begin position="40"/>
        <end position="61"/>
    </location>
</feature>
<dbReference type="Gene3D" id="2.60.40.420">
    <property type="entry name" value="Cupredoxins - blue copper proteins"/>
    <property type="match status" value="1"/>
</dbReference>
<dbReference type="GO" id="GO:0046872">
    <property type="term" value="F:metal ion binding"/>
    <property type="evidence" value="ECO:0007669"/>
    <property type="project" value="UniProtKB-KW"/>
</dbReference>
<evidence type="ECO:0000256" key="1">
    <source>
        <dbReference type="ARBA" id="ARBA00022723"/>
    </source>
</evidence>
<gene>
    <name evidence="5" type="ORF">ACFSBX_02370</name>
</gene>
<dbReference type="EMBL" id="JBHUDK010000002">
    <property type="protein sequence ID" value="MFD1597806.1"/>
    <property type="molecule type" value="Genomic_DNA"/>
</dbReference>
<dbReference type="SUPFAM" id="SSF49503">
    <property type="entry name" value="Cupredoxins"/>
    <property type="match status" value="1"/>
</dbReference>
<name>A0ABD6CKL1_9EURY</name>
<evidence type="ECO:0000313" key="5">
    <source>
        <dbReference type="EMBL" id="MFD1597806.1"/>
    </source>
</evidence>
<sequence length="159" mass="17502">MSEFDADRSDGRRSRRDLLSAATVGIPWLAGCLRSSIERAADRSGDTATETRTPVSDDRVTVDVGPDGEFGFFPGTDSLLRVLTGTTVVFVWRTDSHNIVVDRQPDSADWRGTPDGPEEAYNEGYEHEHEFTVPGTYRFHCAPHETIGATGTIEVVDSR</sequence>
<evidence type="ECO:0000256" key="2">
    <source>
        <dbReference type="ARBA" id="ARBA00023008"/>
    </source>
</evidence>
<protein>
    <submittedName>
        <fullName evidence="5">Plastocyanin/azurin family copper-binding protein</fullName>
    </submittedName>
</protein>
<keyword evidence="2" id="KW-0186">Copper</keyword>
<comment type="caution">
    <text evidence="5">The sequence shown here is derived from an EMBL/GenBank/DDBJ whole genome shotgun (WGS) entry which is preliminary data.</text>
</comment>
<dbReference type="InterPro" id="IPR000923">
    <property type="entry name" value="BlueCu_1"/>
</dbReference>
<proteinExistence type="predicted"/>
<evidence type="ECO:0000259" key="4">
    <source>
        <dbReference type="Pfam" id="PF00127"/>
    </source>
</evidence>
<evidence type="ECO:0000313" key="6">
    <source>
        <dbReference type="Proteomes" id="UP001597085"/>
    </source>
</evidence>
<organism evidence="5 6">
    <name type="scientific">Halobellus rarus</name>
    <dbReference type="NCBI Taxonomy" id="1126237"/>
    <lineage>
        <taxon>Archaea</taxon>
        <taxon>Methanobacteriati</taxon>
        <taxon>Methanobacteriota</taxon>
        <taxon>Stenosarchaea group</taxon>
        <taxon>Halobacteria</taxon>
        <taxon>Halobacteriales</taxon>
        <taxon>Haloferacaceae</taxon>
        <taxon>Halobellus</taxon>
    </lineage>
</organism>
<dbReference type="AlphaFoldDB" id="A0ABD6CKL1"/>
<evidence type="ECO:0000256" key="3">
    <source>
        <dbReference type="SAM" id="MobiDB-lite"/>
    </source>
</evidence>
<keyword evidence="6" id="KW-1185">Reference proteome</keyword>
<dbReference type="Pfam" id="PF00127">
    <property type="entry name" value="Copper-bind"/>
    <property type="match status" value="1"/>
</dbReference>